<protein>
    <submittedName>
        <fullName evidence="1">Uncharacterized protein</fullName>
    </submittedName>
</protein>
<sequence>MDIRCLTSALPEGSRFVRTKILLQTSRTSHILLFEQLPSLPLDALQVRKHTPVVMFYQMSLSAWHWPWLQRIAR</sequence>
<dbReference type="EMBL" id="JAIWQS010000004">
    <property type="protein sequence ID" value="KAJ8766840.1"/>
    <property type="molecule type" value="Genomic_DNA"/>
</dbReference>
<proteinExistence type="predicted"/>
<reference evidence="1 2" key="1">
    <citation type="submission" date="2021-09" db="EMBL/GenBank/DDBJ databases">
        <title>Genomic insights and catalytic innovation underlie evolution of tropane alkaloids biosynthesis.</title>
        <authorList>
            <person name="Wang Y.-J."/>
            <person name="Tian T."/>
            <person name="Huang J.-P."/>
            <person name="Huang S.-X."/>
        </authorList>
    </citation>
    <scope>NUCLEOTIDE SEQUENCE [LARGE SCALE GENOMIC DNA]</scope>
    <source>
        <strain evidence="1">KIB-2018</strain>
        <tissue evidence="1">Leaf</tissue>
    </source>
</reference>
<name>A0AAV8TJ14_9ROSI</name>
<keyword evidence="2" id="KW-1185">Reference proteome</keyword>
<dbReference type="Proteomes" id="UP001159364">
    <property type="component" value="Linkage Group LG04"/>
</dbReference>
<dbReference type="AlphaFoldDB" id="A0AAV8TJ14"/>
<comment type="caution">
    <text evidence="1">The sequence shown here is derived from an EMBL/GenBank/DDBJ whole genome shotgun (WGS) entry which is preliminary data.</text>
</comment>
<accession>A0AAV8TJ14</accession>
<evidence type="ECO:0000313" key="2">
    <source>
        <dbReference type="Proteomes" id="UP001159364"/>
    </source>
</evidence>
<organism evidence="1 2">
    <name type="scientific">Erythroxylum novogranatense</name>
    <dbReference type="NCBI Taxonomy" id="1862640"/>
    <lineage>
        <taxon>Eukaryota</taxon>
        <taxon>Viridiplantae</taxon>
        <taxon>Streptophyta</taxon>
        <taxon>Embryophyta</taxon>
        <taxon>Tracheophyta</taxon>
        <taxon>Spermatophyta</taxon>
        <taxon>Magnoliopsida</taxon>
        <taxon>eudicotyledons</taxon>
        <taxon>Gunneridae</taxon>
        <taxon>Pentapetalae</taxon>
        <taxon>rosids</taxon>
        <taxon>fabids</taxon>
        <taxon>Malpighiales</taxon>
        <taxon>Erythroxylaceae</taxon>
        <taxon>Erythroxylum</taxon>
    </lineage>
</organism>
<gene>
    <name evidence="1" type="ORF">K2173_009119</name>
</gene>
<evidence type="ECO:0000313" key="1">
    <source>
        <dbReference type="EMBL" id="KAJ8766840.1"/>
    </source>
</evidence>